<gene>
    <name evidence="1" type="ORF">GCM10011314_28260</name>
</gene>
<comment type="caution">
    <text evidence="1">The sequence shown here is derived from an EMBL/GenBank/DDBJ whole genome shotgun (WGS) entry which is preliminary data.</text>
</comment>
<dbReference type="Proteomes" id="UP000628079">
    <property type="component" value="Unassembled WGS sequence"/>
</dbReference>
<dbReference type="EMBL" id="BMEA01000002">
    <property type="protein sequence ID" value="GGB86804.1"/>
    <property type="molecule type" value="Genomic_DNA"/>
</dbReference>
<dbReference type="NCBIfam" id="NF038085">
    <property type="entry name" value="MSMEG_6728_fam"/>
    <property type="match status" value="1"/>
</dbReference>
<dbReference type="AlphaFoldDB" id="A0A8H9KTI7"/>
<name>A0A8H9KTI7_9MICO</name>
<proteinExistence type="predicted"/>
<organism evidence="1 2">
    <name type="scientific">Knoellia flava</name>
    <dbReference type="NCBI Taxonomy" id="913969"/>
    <lineage>
        <taxon>Bacteria</taxon>
        <taxon>Bacillati</taxon>
        <taxon>Actinomycetota</taxon>
        <taxon>Actinomycetes</taxon>
        <taxon>Micrococcales</taxon>
        <taxon>Intrasporangiaceae</taxon>
        <taxon>Knoellia</taxon>
    </lineage>
</organism>
<dbReference type="InterPro" id="IPR004260">
    <property type="entry name" value="Pyr-dimer_DNA_glycosylase"/>
</dbReference>
<reference evidence="1" key="1">
    <citation type="journal article" date="2014" name="Int. J. Syst. Evol. Microbiol.">
        <title>Complete genome sequence of Corynebacterium casei LMG S-19264T (=DSM 44701T), isolated from a smear-ripened cheese.</title>
        <authorList>
            <consortium name="US DOE Joint Genome Institute (JGI-PGF)"/>
            <person name="Walter F."/>
            <person name="Albersmeier A."/>
            <person name="Kalinowski J."/>
            <person name="Ruckert C."/>
        </authorList>
    </citation>
    <scope>NUCLEOTIDE SEQUENCE</scope>
    <source>
        <strain evidence="1">CGMCC 1.10749</strain>
    </source>
</reference>
<sequence length="309" mass="33693">MQTFLPYADPRESAAALDDRRLGKQRVETFQVLRALTWPTYGWKNHPATRMWRGFVPGLVAYGLACVDEWRARGRADATRAALLEFTGGQEPDWDSLHDSGRLPPWVGDEALHLSHRSALVRKDPEHYRPLFGDVPDDLPYVWPDPTYPRWPLPSTADEPLALADAAAHLGLDAAPPGAEEVVVRLSAGDDVVLEDADAEDAPTFGLLAGLCTPGTTLWVVDRPPLPALAAAPPARESTGAVSSSIAREPTEADRLAMTEEAAHRPEFRFVRRGLVTRELADDLGAGLVVTPRAVDPGHEPGRPRLVLP</sequence>
<accession>A0A8H9KTI7</accession>
<evidence type="ECO:0000313" key="1">
    <source>
        <dbReference type="EMBL" id="GGB86804.1"/>
    </source>
</evidence>
<evidence type="ECO:0000313" key="2">
    <source>
        <dbReference type="Proteomes" id="UP000628079"/>
    </source>
</evidence>
<protein>
    <submittedName>
        <fullName evidence="1">Uncharacterized protein</fullName>
    </submittedName>
</protein>
<dbReference type="RefSeq" id="WP_188450452.1">
    <property type="nucleotide sequence ID" value="NZ_BMEA01000002.1"/>
</dbReference>
<reference evidence="1" key="2">
    <citation type="submission" date="2020-09" db="EMBL/GenBank/DDBJ databases">
        <authorList>
            <person name="Sun Q."/>
            <person name="Zhou Y."/>
        </authorList>
    </citation>
    <scope>NUCLEOTIDE SEQUENCE</scope>
    <source>
        <strain evidence="1">CGMCC 1.10749</strain>
    </source>
</reference>
<dbReference type="Pfam" id="PF03013">
    <property type="entry name" value="Pyr_excise"/>
    <property type="match status" value="1"/>
</dbReference>